<dbReference type="OrthoDB" id="6462033at2759"/>
<dbReference type="GO" id="GO:0003676">
    <property type="term" value="F:nucleic acid binding"/>
    <property type="evidence" value="ECO:0007669"/>
    <property type="project" value="InterPro"/>
</dbReference>
<reference evidence="1" key="1">
    <citation type="submission" date="2020-08" db="EMBL/GenBank/DDBJ databases">
        <title>Multicomponent nature underlies the extraordinary mechanical properties of spider dragline silk.</title>
        <authorList>
            <person name="Kono N."/>
            <person name="Nakamura H."/>
            <person name="Mori M."/>
            <person name="Yoshida Y."/>
            <person name="Ohtoshi R."/>
            <person name="Malay A.D."/>
            <person name="Moran D.A.P."/>
            <person name="Tomita M."/>
            <person name="Numata K."/>
            <person name="Arakawa K."/>
        </authorList>
    </citation>
    <scope>NUCLEOTIDE SEQUENCE</scope>
</reference>
<dbReference type="AlphaFoldDB" id="A0A8X6NQY8"/>
<evidence type="ECO:0000313" key="2">
    <source>
        <dbReference type="Proteomes" id="UP000887013"/>
    </source>
</evidence>
<dbReference type="Proteomes" id="UP000887013">
    <property type="component" value="Unassembled WGS sequence"/>
</dbReference>
<protein>
    <submittedName>
        <fullName evidence="1">Uncharacterized protein</fullName>
    </submittedName>
</protein>
<dbReference type="InterPro" id="IPR036397">
    <property type="entry name" value="RNaseH_sf"/>
</dbReference>
<comment type="caution">
    <text evidence="1">The sequence shown here is derived from an EMBL/GenBank/DDBJ whole genome shotgun (WGS) entry which is preliminary data.</text>
</comment>
<organism evidence="1 2">
    <name type="scientific">Nephila pilipes</name>
    <name type="common">Giant wood spider</name>
    <name type="synonym">Nephila maculata</name>
    <dbReference type="NCBI Taxonomy" id="299642"/>
    <lineage>
        <taxon>Eukaryota</taxon>
        <taxon>Metazoa</taxon>
        <taxon>Ecdysozoa</taxon>
        <taxon>Arthropoda</taxon>
        <taxon>Chelicerata</taxon>
        <taxon>Arachnida</taxon>
        <taxon>Araneae</taxon>
        <taxon>Araneomorphae</taxon>
        <taxon>Entelegynae</taxon>
        <taxon>Araneoidea</taxon>
        <taxon>Nephilidae</taxon>
        <taxon>Nephila</taxon>
    </lineage>
</organism>
<dbReference type="Gene3D" id="3.30.420.10">
    <property type="entry name" value="Ribonuclease H-like superfamily/Ribonuclease H"/>
    <property type="match status" value="1"/>
</dbReference>
<name>A0A8X6NQY8_NEPPI</name>
<sequence>MKIFSRVLLRPEKNNCDIPYETESESEEQISSLEKFDIDSDFIEPWNLTWPPRSPDLNPCDLKLWGYLKDAVLSTLIAHLA</sequence>
<gene>
    <name evidence="1" type="ORF">NPIL_164711</name>
</gene>
<accession>A0A8X6NQY8</accession>
<proteinExistence type="predicted"/>
<evidence type="ECO:0000313" key="1">
    <source>
        <dbReference type="EMBL" id="GFT28021.1"/>
    </source>
</evidence>
<keyword evidence="2" id="KW-1185">Reference proteome</keyword>
<dbReference type="EMBL" id="BMAW01060795">
    <property type="protein sequence ID" value="GFT28021.1"/>
    <property type="molecule type" value="Genomic_DNA"/>
</dbReference>